<evidence type="ECO:0000313" key="4">
    <source>
        <dbReference type="Proteomes" id="UP000693970"/>
    </source>
</evidence>
<protein>
    <submittedName>
        <fullName evidence="3">Helitron helicase-like protein</fullName>
    </submittedName>
</protein>
<feature type="domain" description="Helitron helicase-like" evidence="1">
    <location>
        <begin position="269"/>
        <end position="480"/>
    </location>
</feature>
<evidence type="ECO:0000259" key="2">
    <source>
        <dbReference type="Pfam" id="PF20209"/>
    </source>
</evidence>
<feature type="domain" description="DUF6570" evidence="2">
    <location>
        <begin position="2"/>
        <end position="145"/>
    </location>
</feature>
<reference evidence="3" key="2">
    <citation type="submission" date="2021-04" db="EMBL/GenBank/DDBJ databases">
        <authorList>
            <person name="Podell S."/>
        </authorList>
    </citation>
    <scope>NUCLEOTIDE SEQUENCE</scope>
    <source>
        <strain evidence="3">Hildebrandi</strain>
    </source>
</reference>
<keyword evidence="3" id="KW-0067">ATP-binding</keyword>
<dbReference type="EMBL" id="JAGRRH010000016">
    <property type="protein sequence ID" value="KAG7353499.1"/>
    <property type="molecule type" value="Genomic_DNA"/>
</dbReference>
<dbReference type="InterPro" id="IPR025476">
    <property type="entry name" value="Helitron_helicase-like"/>
</dbReference>
<evidence type="ECO:0000259" key="1">
    <source>
        <dbReference type="Pfam" id="PF14214"/>
    </source>
</evidence>
<reference evidence="3" key="1">
    <citation type="journal article" date="2021" name="Sci. Rep.">
        <title>Diploid genomic architecture of Nitzschia inconspicua, an elite biomass production diatom.</title>
        <authorList>
            <person name="Oliver A."/>
            <person name="Podell S."/>
            <person name="Pinowska A."/>
            <person name="Traller J.C."/>
            <person name="Smith S.R."/>
            <person name="McClure R."/>
            <person name="Beliaev A."/>
            <person name="Bohutskyi P."/>
            <person name="Hill E.A."/>
            <person name="Rabines A."/>
            <person name="Zheng H."/>
            <person name="Allen L.Z."/>
            <person name="Kuo A."/>
            <person name="Grigoriev I.V."/>
            <person name="Allen A.E."/>
            <person name="Hazlebeck D."/>
            <person name="Allen E.E."/>
        </authorList>
    </citation>
    <scope>NUCLEOTIDE SEQUENCE</scope>
    <source>
        <strain evidence="3">Hildebrandi</strain>
    </source>
</reference>
<evidence type="ECO:0000313" key="3">
    <source>
        <dbReference type="EMBL" id="KAG7353499.1"/>
    </source>
</evidence>
<dbReference type="InterPro" id="IPR046700">
    <property type="entry name" value="DUF6570"/>
</dbReference>
<dbReference type="Proteomes" id="UP000693970">
    <property type="component" value="Unassembled WGS sequence"/>
</dbReference>
<dbReference type="Pfam" id="PF20209">
    <property type="entry name" value="DUF6570"/>
    <property type="match status" value="1"/>
</dbReference>
<gene>
    <name evidence="3" type="ORF">IV203_002854</name>
</gene>
<dbReference type="AlphaFoldDB" id="A0A9K3L1K4"/>
<sequence>MIGQAPPVLERLNEVERTLISRARVNKHVFSYEAGCHKSIKGWHTMFYNEVEAVLGISNWSESLARVDDNSEDNENSEDIPSIGWGKDVEWKKILPEICVILTGPFTSIQKAKVLQRTRINWSYVKEALLWLQSHNRLYRDVDIEAYVNVMPQVVDESEIVMSENNNIEEVYEIFAVFHDSNIPCRSNGGCGNSRELKQLTVECLLSRNNCKDATLISKPTTNVLRDYQGDNLLLAYPIQFPYGIGSRDAAGLERVGTEYLKYLCSLSHPNFHQSNWVCVLYNMFERRRMITASYLKTSEEERQMFCDISSEDIGAALVRYKEKEFGNGAADIFLNKMRAVTGSMAHSAQGARIARQKMFAMVTSLGLPCVFFTISPEDGVNFRIRVLSKGGKGSECPPGLGLDEEIYRHFLMEGERIRIDNPGLCAIDFENVIDIVVEYILGWDTRNKCNKPDYGCFGDLDGWTYAVEEQGRKTLHAHFCYGLRVGMIL</sequence>
<keyword evidence="3" id="KW-0378">Hydrolase</keyword>
<dbReference type="Pfam" id="PF14214">
    <property type="entry name" value="Helitron_like_N"/>
    <property type="match status" value="1"/>
</dbReference>
<dbReference type="OrthoDB" id="124644at2759"/>
<name>A0A9K3L1K4_9STRA</name>
<keyword evidence="4" id="KW-1185">Reference proteome</keyword>
<keyword evidence="3" id="KW-0347">Helicase</keyword>
<comment type="caution">
    <text evidence="3">The sequence shown here is derived from an EMBL/GenBank/DDBJ whole genome shotgun (WGS) entry which is preliminary data.</text>
</comment>
<keyword evidence="3" id="KW-0547">Nucleotide-binding</keyword>
<dbReference type="GO" id="GO:0004386">
    <property type="term" value="F:helicase activity"/>
    <property type="evidence" value="ECO:0007669"/>
    <property type="project" value="UniProtKB-KW"/>
</dbReference>
<proteinExistence type="predicted"/>
<accession>A0A9K3L1K4</accession>
<organism evidence="3 4">
    <name type="scientific">Nitzschia inconspicua</name>
    <dbReference type="NCBI Taxonomy" id="303405"/>
    <lineage>
        <taxon>Eukaryota</taxon>
        <taxon>Sar</taxon>
        <taxon>Stramenopiles</taxon>
        <taxon>Ochrophyta</taxon>
        <taxon>Bacillariophyta</taxon>
        <taxon>Bacillariophyceae</taxon>
        <taxon>Bacillariophycidae</taxon>
        <taxon>Bacillariales</taxon>
        <taxon>Bacillariaceae</taxon>
        <taxon>Nitzschia</taxon>
    </lineage>
</organism>